<comment type="cofactor">
    <cofactor evidence="2">
        <name>pyridoxal 5'-phosphate</name>
        <dbReference type="ChEBI" id="CHEBI:597326"/>
    </cofactor>
</comment>
<accession>A0ABQ1MRM6</accession>
<dbReference type="EMBL" id="BMFD01000007">
    <property type="protein sequence ID" value="GGC43753.1"/>
    <property type="molecule type" value="Genomic_DNA"/>
</dbReference>
<dbReference type="InterPro" id="IPR001926">
    <property type="entry name" value="TrpB-like_PALP"/>
</dbReference>
<reference evidence="9" key="1">
    <citation type="journal article" date="2019" name="Int. J. Syst. Evol. Microbiol.">
        <title>The Global Catalogue of Microorganisms (GCM) 10K type strain sequencing project: providing services to taxonomists for standard genome sequencing and annotation.</title>
        <authorList>
            <consortium name="The Broad Institute Genomics Platform"/>
            <consortium name="The Broad Institute Genome Sequencing Center for Infectious Disease"/>
            <person name="Wu L."/>
            <person name="Ma J."/>
        </authorList>
    </citation>
    <scope>NUCLEOTIDE SEQUENCE [LARGE SCALE GENOMIC DNA]</scope>
    <source>
        <strain evidence="9">CGMCC 1.12479</strain>
    </source>
</reference>
<evidence type="ECO:0000259" key="7">
    <source>
        <dbReference type="Pfam" id="PF00291"/>
    </source>
</evidence>
<comment type="caution">
    <text evidence="8">The sequence shown here is derived from an EMBL/GenBank/DDBJ whole genome shotgun (WGS) entry which is preliminary data.</text>
</comment>
<dbReference type="PANTHER" id="PTHR43050:SF1">
    <property type="entry name" value="SERINE RACEMASE"/>
    <property type="match status" value="1"/>
</dbReference>
<organism evidence="8 9">
    <name type="scientific">Belliella aquatica</name>
    <dbReference type="NCBI Taxonomy" id="1323734"/>
    <lineage>
        <taxon>Bacteria</taxon>
        <taxon>Pseudomonadati</taxon>
        <taxon>Bacteroidota</taxon>
        <taxon>Cytophagia</taxon>
        <taxon>Cytophagales</taxon>
        <taxon>Cyclobacteriaceae</taxon>
        <taxon>Belliella</taxon>
    </lineage>
</organism>
<sequence>MLFGRENSVHSCSSVVKNFQFPKLTNFTTNNSRTDLSMYTFPTLEEIKLAHKRIQPFIHRTPILKSEAINEMAGCEVYFKCENFQKVGAFKARGAANAVVKLTEEQKKNGVATHSSGNHAAALARAATVAGIKSYIVMPSSAPEIKKKAVKSYGGEIIECEPNLMARETTLQAVVDRTGATFIPPYDYFDVVEGQATCALEMWEEGIDFDTILAPVGGGGLLGGTALTTKYISPRTKVIAGEPEGADDAYRSFQAKKLIPMDVPNTIADGLLTSLGKLNFQIIMEYVDDILTVNDEEIIAAMRLIYERMKIVIEPSCAVPLAALLKNKEQFKGQKVGIILSGGNVDLGKLPF</sequence>
<evidence type="ECO:0000256" key="5">
    <source>
        <dbReference type="ARBA" id="ARBA00022842"/>
    </source>
</evidence>
<evidence type="ECO:0000256" key="2">
    <source>
        <dbReference type="ARBA" id="ARBA00001933"/>
    </source>
</evidence>
<dbReference type="PANTHER" id="PTHR43050">
    <property type="entry name" value="SERINE / THREONINE RACEMASE FAMILY MEMBER"/>
    <property type="match status" value="1"/>
</dbReference>
<evidence type="ECO:0000256" key="4">
    <source>
        <dbReference type="ARBA" id="ARBA00001946"/>
    </source>
</evidence>
<evidence type="ECO:0000313" key="8">
    <source>
        <dbReference type="EMBL" id="GGC43753.1"/>
    </source>
</evidence>
<dbReference type="PROSITE" id="PS00165">
    <property type="entry name" value="DEHYDRATASE_SER_THR"/>
    <property type="match status" value="1"/>
</dbReference>
<feature type="domain" description="Tryptophan synthase beta chain-like PALP" evidence="7">
    <location>
        <begin position="54"/>
        <end position="342"/>
    </location>
</feature>
<comment type="cofactor">
    <cofactor evidence="1">
        <name>Ca(2+)</name>
        <dbReference type="ChEBI" id="CHEBI:29108"/>
    </cofactor>
</comment>
<name>A0ABQ1MRM6_9BACT</name>
<comment type="cofactor">
    <cofactor evidence="3">
        <name>Mn(2+)</name>
        <dbReference type="ChEBI" id="CHEBI:29035"/>
    </cofactor>
</comment>
<dbReference type="InterPro" id="IPR000634">
    <property type="entry name" value="Ser/Thr_deHydtase_PyrdxlP-BS"/>
</dbReference>
<proteinExistence type="predicted"/>
<dbReference type="Proteomes" id="UP000635885">
    <property type="component" value="Unassembled WGS sequence"/>
</dbReference>
<gene>
    <name evidence="8" type="ORF">GCM10010993_22820</name>
</gene>
<protein>
    <submittedName>
        <fullName evidence="8">Serine/threonine dehydratase</fullName>
    </submittedName>
</protein>
<keyword evidence="6" id="KW-0663">Pyridoxal phosphate</keyword>
<keyword evidence="5" id="KW-0460">Magnesium</keyword>
<evidence type="ECO:0000256" key="1">
    <source>
        <dbReference type="ARBA" id="ARBA00001913"/>
    </source>
</evidence>
<dbReference type="Gene3D" id="3.40.50.1100">
    <property type="match status" value="2"/>
</dbReference>
<dbReference type="InterPro" id="IPR036052">
    <property type="entry name" value="TrpB-like_PALP_sf"/>
</dbReference>
<dbReference type="CDD" id="cd01562">
    <property type="entry name" value="Thr-dehyd"/>
    <property type="match status" value="1"/>
</dbReference>
<evidence type="ECO:0000256" key="3">
    <source>
        <dbReference type="ARBA" id="ARBA00001936"/>
    </source>
</evidence>
<keyword evidence="9" id="KW-1185">Reference proteome</keyword>
<dbReference type="SUPFAM" id="SSF53686">
    <property type="entry name" value="Tryptophan synthase beta subunit-like PLP-dependent enzymes"/>
    <property type="match status" value="1"/>
</dbReference>
<evidence type="ECO:0000256" key="6">
    <source>
        <dbReference type="ARBA" id="ARBA00022898"/>
    </source>
</evidence>
<evidence type="ECO:0000313" key="9">
    <source>
        <dbReference type="Proteomes" id="UP000635885"/>
    </source>
</evidence>
<comment type="cofactor">
    <cofactor evidence="4">
        <name>Mg(2+)</name>
        <dbReference type="ChEBI" id="CHEBI:18420"/>
    </cofactor>
</comment>
<dbReference type="Pfam" id="PF00291">
    <property type="entry name" value="PALP"/>
    <property type="match status" value="1"/>
</dbReference>